<protein>
    <submittedName>
        <fullName evidence="1">Uncharacterized protein</fullName>
    </submittedName>
</protein>
<proteinExistence type="predicted"/>
<sequence length="64" mass="7146">MNRGEEIINRTFYIGEGSLERMALAMANILGINPEDIEGLEPKGEWMQMEVPTLEINLGTVGPR</sequence>
<dbReference type="AlphaFoldDB" id="A0A0F9I3B9"/>
<dbReference type="EMBL" id="LAZR01022440">
    <property type="protein sequence ID" value="KKL81867.1"/>
    <property type="molecule type" value="Genomic_DNA"/>
</dbReference>
<organism evidence="1">
    <name type="scientific">marine sediment metagenome</name>
    <dbReference type="NCBI Taxonomy" id="412755"/>
    <lineage>
        <taxon>unclassified sequences</taxon>
        <taxon>metagenomes</taxon>
        <taxon>ecological metagenomes</taxon>
    </lineage>
</organism>
<comment type="caution">
    <text evidence="1">The sequence shown here is derived from an EMBL/GenBank/DDBJ whole genome shotgun (WGS) entry which is preliminary data.</text>
</comment>
<gene>
    <name evidence="1" type="ORF">LCGC14_1990490</name>
</gene>
<name>A0A0F9I3B9_9ZZZZ</name>
<accession>A0A0F9I3B9</accession>
<evidence type="ECO:0000313" key="1">
    <source>
        <dbReference type="EMBL" id="KKL81867.1"/>
    </source>
</evidence>
<reference evidence="1" key="1">
    <citation type="journal article" date="2015" name="Nature">
        <title>Complex archaea that bridge the gap between prokaryotes and eukaryotes.</title>
        <authorList>
            <person name="Spang A."/>
            <person name="Saw J.H."/>
            <person name="Jorgensen S.L."/>
            <person name="Zaremba-Niedzwiedzka K."/>
            <person name="Martijn J."/>
            <person name="Lind A.E."/>
            <person name="van Eijk R."/>
            <person name="Schleper C."/>
            <person name="Guy L."/>
            <person name="Ettema T.J."/>
        </authorList>
    </citation>
    <scope>NUCLEOTIDE SEQUENCE</scope>
</reference>